<feature type="transmembrane region" description="Helical" evidence="1">
    <location>
        <begin position="484"/>
        <end position="504"/>
    </location>
</feature>
<accession>A0ABQ8P124</accession>
<reference evidence="3" key="1">
    <citation type="submission" date="2021-01" db="EMBL/GenBank/DDBJ databases">
        <title>Deciphering the adaptive evolutionary patterns associated with biogeogrpahic diversity in the finger millet blast pathogen Magnaporthe oryzae in Eastern Africa.</title>
        <authorList>
            <person name="Onyema G."/>
            <person name="Shittu T.A."/>
            <person name="Dodsworth S."/>
            <person name="Devilliers S."/>
            <person name="Muthumeenakshi S."/>
            <person name="Sreenivasaprasad S."/>
        </authorList>
    </citation>
    <scope>NUCLEOTIDE SEQUENCE</scope>
    <source>
        <strain evidence="3">D15/s37</strain>
    </source>
</reference>
<feature type="transmembrane region" description="Helical" evidence="1">
    <location>
        <begin position="566"/>
        <end position="590"/>
    </location>
</feature>
<comment type="caution">
    <text evidence="3">The sequence shown here is derived from an EMBL/GenBank/DDBJ whole genome shotgun (WGS) entry which is preliminary data.</text>
</comment>
<sequence length="712" mass="79566">MVFWAPILLIWVRCIPLQPAPVNDKGTRPGCGEVKVPSRPALRSKQCYIRQAAILSTLLDYCASFESGIPAEALASCPTHTYYWTPTTWTTSLPVSSAAAWPPVALFTMANSPLGQFTSTLDYVLKTYPNWKETDFSKHCETYGNWLTAYTTAYRFVTLVIIADVSQLTLLPNSRGDKKAVLGPTLELTPGFVWMGMPKNFTHADGSVSDLSDIGLNGVTELNSWFLGNLQKTDENGTALNEEFLFHTIFGPFDKCTEEYCKAIGFLGNADMTGIGVMITYYIGAVFATAYLIAFTIERFKQAKRQHASRQGMPMRAATFGHIASKRVLEAFHGSFFGYITAAMMLSVSMLVAGIYIAVDKIDKNKLPVDERESFFGSASMYDMSLSMASCVFSIFPILVGYCFMRAPEQGQGANHKKWLRRAVLFLVWALITVVLFLSPRGEMDYEDRKLNPKSISEFERREYEATYICDARGGKIYWNVVKAFQFMVIGVPLIWFVATVFVFKGFAIARFRDSPTLQRLRKGWHLIPAYAALLFMWASLGFLQWYRQRIRNSSGKLGDESQWGFGQILALFVWAPTIVEFAYILIWGLEDSLQSHMPPNLHLTVERKSSNIQPGNMDYHHGDAITTNNDQPDFEAGGYKKVPVITSTATTAYDTSYVSPMATPQPIQVQQVAIADGFYAQNASGNWVLVTKEQAAMMPGCMHVVNGKVVP</sequence>
<dbReference type="EMBL" id="JABSND010000001">
    <property type="protein sequence ID" value="KAI6304955.1"/>
    <property type="molecule type" value="Genomic_DNA"/>
</dbReference>
<evidence type="ECO:0000256" key="1">
    <source>
        <dbReference type="SAM" id="Phobius"/>
    </source>
</evidence>
<feature type="transmembrane region" description="Helical" evidence="1">
    <location>
        <begin position="336"/>
        <end position="359"/>
    </location>
</feature>
<keyword evidence="2" id="KW-0732">Signal</keyword>
<keyword evidence="1" id="KW-1133">Transmembrane helix</keyword>
<evidence type="ECO:0000313" key="4">
    <source>
        <dbReference type="Proteomes" id="UP001059893"/>
    </source>
</evidence>
<feature type="transmembrane region" description="Helical" evidence="1">
    <location>
        <begin position="279"/>
        <end position="297"/>
    </location>
</feature>
<dbReference type="Proteomes" id="UP001059893">
    <property type="component" value="Unassembled WGS sequence"/>
</dbReference>
<keyword evidence="1" id="KW-0472">Membrane</keyword>
<feature type="transmembrane region" description="Helical" evidence="1">
    <location>
        <begin position="386"/>
        <end position="407"/>
    </location>
</feature>
<keyword evidence="4" id="KW-1185">Reference proteome</keyword>
<proteinExistence type="predicted"/>
<evidence type="ECO:0000256" key="2">
    <source>
        <dbReference type="SAM" id="SignalP"/>
    </source>
</evidence>
<gene>
    <name evidence="3" type="ORF">MCOR33_000077</name>
</gene>
<organism evidence="3 4">
    <name type="scientific">Pyricularia grisea</name>
    <name type="common">Crabgrass-specific blast fungus</name>
    <name type="synonym">Magnaporthe grisea</name>
    <dbReference type="NCBI Taxonomy" id="148305"/>
    <lineage>
        <taxon>Eukaryota</taxon>
        <taxon>Fungi</taxon>
        <taxon>Dikarya</taxon>
        <taxon>Ascomycota</taxon>
        <taxon>Pezizomycotina</taxon>
        <taxon>Sordariomycetes</taxon>
        <taxon>Sordariomycetidae</taxon>
        <taxon>Magnaporthales</taxon>
        <taxon>Pyriculariaceae</taxon>
        <taxon>Pyricularia</taxon>
    </lineage>
</organism>
<feature type="transmembrane region" description="Helical" evidence="1">
    <location>
        <begin position="525"/>
        <end position="546"/>
    </location>
</feature>
<feature type="chain" id="PRO_5047245821" evidence="2">
    <location>
        <begin position="20"/>
        <end position="712"/>
    </location>
</feature>
<feature type="transmembrane region" description="Helical" evidence="1">
    <location>
        <begin position="419"/>
        <end position="439"/>
    </location>
</feature>
<evidence type="ECO:0000313" key="3">
    <source>
        <dbReference type="EMBL" id="KAI6304955.1"/>
    </source>
</evidence>
<protein>
    <submittedName>
        <fullName evidence="3">Uncharacterized protein</fullName>
    </submittedName>
</protein>
<feature type="signal peptide" evidence="2">
    <location>
        <begin position="1"/>
        <end position="19"/>
    </location>
</feature>
<name>A0ABQ8P124_PYRGI</name>
<keyword evidence="1" id="KW-0812">Transmembrane</keyword>